<accession>A0A497Z0E8</accession>
<organism evidence="1 2">
    <name type="scientific">Ruegeria conchae</name>
    <dbReference type="NCBI Taxonomy" id="981384"/>
    <lineage>
        <taxon>Bacteria</taxon>
        <taxon>Pseudomonadati</taxon>
        <taxon>Pseudomonadota</taxon>
        <taxon>Alphaproteobacteria</taxon>
        <taxon>Rhodobacterales</taxon>
        <taxon>Roseobacteraceae</taxon>
        <taxon>Ruegeria</taxon>
    </lineage>
</organism>
<keyword evidence="2" id="KW-1185">Reference proteome</keyword>
<evidence type="ECO:0000313" key="1">
    <source>
        <dbReference type="EMBL" id="RLK00005.1"/>
    </source>
</evidence>
<dbReference type="Proteomes" id="UP000271700">
    <property type="component" value="Unassembled WGS sequence"/>
</dbReference>
<dbReference type="AlphaFoldDB" id="A0A497Z0E8"/>
<proteinExistence type="predicted"/>
<gene>
    <name evidence="1" type="ORF">CLV75_3929</name>
</gene>
<comment type="caution">
    <text evidence="1">The sequence shown here is derived from an EMBL/GenBank/DDBJ whole genome shotgun (WGS) entry which is preliminary data.</text>
</comment>
<protein>
    <submittedName>
        <fullName evidence="1">Uncharacterized protein</fullName>
    </submittedName>
</protein>
<evidence type="ECO:0000313" key="2">
    <source>
        <dbReference type="Proteomes" id="UP000271700"/>
    </source>
</evidence>
<sequence length="37" mass="4076">MTEKNVMIYVAEACLVQGVNPLNYLCILLMVEGMNGT</sequence>
<name>A0A497Z0E8_9RHOB</name>
<reference evidence="1 2" key="1">
    <citation type="submission" date="2018-10" db="EMBL/GenBank/DDBJ databases">
        <title>Genomic Encyclopedia of Archaeal and Bacterial Type Strains, Phase II (KMG-II): from individual species to whole genera.</title>
        <authorList>
            <person name="Goeker M."/>
        </authorList>
    </citation>
    <scope>NUCLEOTIDE SEQUENCE [LARGE SCALE GENOMIC DNA]</scope>
    <source>
        <strain evidence="1 2">DSM 29317</strain>
    </source>
</reference>
<dbReference type="EMBL" id="RCCT01000007">
    <property type="protein sequence ID" value="RLK00005.1"/>
    <property type="molecule type" value="Genomic_DNA"/>
</dbReference>